<dbReference type="STRING" id="1703345.A3860_20015"/>
<evidence type="ECO:0000256" key="1">
    <source>
        <dbReference type="ARBA" id="ARBA00004141"/>
    </source>
</evidence>
<keyword evidence="2 5" id="KW-0812">Transmembrane</keyword>
<sequence length="122" mass="13470">MNTTLITVQCLLALTLLYSGICKSIKSEQWLVTHGQTGVAGLPLWFTRFIGISEIAGAAGIILPTWLNILPALTSITAILFCVLMLFAMRIHNRLKEPKSVMINITLFILSAFVAWGRWPAI</sequence>
<evidence type="ECO:0000313" key="6">
    <source>
        <dbReference type="EMBL" id="OQP64264.1"/>
    </source>
</evidence>
<comment type="caution">
    <text evidence="6">The sequence shown here is derived from an EMBL/GenBank/DDBJ whole genome shotgun (WGS) entry which is preliminary data.</text>
</comment>
<reference evidence="6 7" key="1">
    <citation type="submission" date="2016-03" db="EMBL/GenBank/DDBJ databases">
        <title>Niastella vici sp. nov., isolated from farmland soil.</title>
        <authorList>
            <person name="Chen L."/>
            <person name="Wang D."/>
            <person name="Yang S."/>
            <person name="Wang G."/>
        </authorList>
    </citation>
    <scope>NUCLEOTIDE SEQUENCE [LARGE SCALE GENOMIC DNA]</scope>
    <source>
        <strain evidence="6 7">DJ57</strain>
    </source>
</reference>
<dbReference type="Pfam" id="PF13564">
    <property type="entry name" value="DoxX_2"/>
    <property type="match status" value="1"/>
</dbReference>
<dbReference type="Proteomes" id="UP000192796">
    <property type="component" value="Unassembled WGS sequence"/>
</dbReference>
<dbReference type="RefSeq" id="WP_081146880.1">
    <property type="nucleotide sequence ID" value="NZ_LVYD01000042.1"/>
</dbReference>
<keyword evidence="3 5" id="KW-1133">Transmembrane helix</keyword>
<feature type="transmembrane region" description="Helical" evidence="5">
    <location>
        <begin position="101"/>
        <end position="119"/>
    </location>
</feature>
<dbReference type="InterPro" id="IPR032808">
    <property type="entry name" value="DoxX"/>
</dbReference>
<dbReference type="GO" id="GO:0016020">
    <property type="term" value="C:membrane"/>
    <property type="evidence" value="ECO:0007669"/>
    <property type="project" value="UniProtKB-SubCell"/>
</dbReference>
<comment type="subcellular location">
    <subcellularLocation>
        <location evidence="1">Membrane</location>
        <topology evidence="1">Multi-pass membrane protein</topology>
    </subcellularLocation>
</comment>
<keyword evidence="7" id="KW-1185">Reference proteome</keyword>
<evidence type="ECO:0000313" key="7">
    <source>
        <dbReference type="Proteomes" id="UP000192796"/>
    </source>
</evidence>
<evidence type="ECO:0000256" key="3">
    <source>
        <dbReference type="ARBA" id="ARBA00022989"/>
    </source>
</evidence>
<feature type="transmembrane region" description="Helical" evidence="5">
    <location>
        <begin position="69"/>
        <end position="89"/>
    </location>
</feature>
<proteinExistence type="predicted"/>
<dbReference type="AlphaFoldDB" id="A0A1V9G117"/>
<name>A0A1V9G117_9BACT</name>
<keyword evidence="4 5" id="KW-0472">Membrane</keyword>
<evidence type="ECO:0000256" key="2">
    <source>
        <dbReference type="ARBA" id="ARBA00022692"/>
    </source>
</evidence>
<organism evidence="6 7">
    <name type="scientific">Niastella vici</name>
    <dbReference type="NCBI Taxonomy" id="1703345"/>
    <lineage>
        <taxon>Bacteria</taxon>
        <taxon>Pseudomonadati</taxon>
        <taxon>Bacteroidota</taxon>
        <taxon>Chitinophagia</taxon>
        <taxon>Chitinophagales</taxon>
        <taxon>Chitinophagaceae</taxon>
        <taxon>Niastella</taxon>
    </lineage>
</organism>
<evidence type="ECO:0000256" key="4">
    <source>
        <dbReference type="ARBA" id="ARBA00023136"/>
    </source>
</evidence>
<dbReference type="OrthoDB" id="3385086at2"/>
<accession>A0A1V9G117</accession>
<dbReference type="EMBL" id="LVYD01000042">
    <property type="protein sequence ID" value="OQP64264.1"/>
    <property type="molecule type" value="Genomic_DNA"/>
</dbReference>
<evidence type="ECO:0000256" key="5">
    <source>
        <dbReference type="SAM" id="Phobius"/>
    </source>
</evidence>
<protein>
    <recommendedName>
        <fullName evidence="8">DoxX family protein</fullName>
    </recommendedName>
</protein>
<gene>
    <name evidence="6" type="ORF">A3860_20015</name>
</gene>
<evidence type="ECO:0008006" key="8">
    <source>
        <dbReference type="Google" id="ProtNLM"/>
    </source>
</evidence>